<feature type="compositionally biased region" description="Polar residues" evidence="1">
    <location>
        <begin position="46"/>
        <end position="96"/>
    </location>
</feature>
<gene>
    <name evidence="2" type="ORF">FKW44_008671</name>
</gene>
<keyword evidence="3" id="KW-1185">Reference proteome</keyword>
<accession>A0A7T8KGI1</accession>
<evidence type="ECO:0000256" key="1">
    <source>
        <dbReference type="SAM" id="MobiDB-lite"/>
    </source>
</evidence>
<name>A0A7T8KGI1_CALRO</name>
<dbReference type="Proteomes" id="UP000595437">
    <property type="component" value="Chromosome 5"/>
</dbReference>
<evidence type="ECO:0000313" key="2">
    <source>
        <dbReference type="EMBL" id="QQP55471.1"/>
    </source>
</evidence>
<dbReference type="AlphaFoldDB" id="A0A7T8KGI1"/>
<protein>
    <submittedName>
        <fullName evidence="2">Nucleolysin TIAR</fullName>
    </submittedName>
</protein>
<feature type="non-terminal residue" evidence="2">
    <location>
        <position position="1"/>
    </location>
</feature>
<proteinExistence type="predicted"/>
<feature type="region of interest" description="Disordered" evidence="1">
    <location>
        <begin position="1"/>
        <end position="96"/>
    </location>
</feature>
<dbReference type="OrthoDB" id="439808at2759"/>
<evidence type="ECO:0000313" key="3">
    <source>
        <dbReference type="Proteomes" id="UP000595437"/>
    </source>
</evidence>
<organism evidence="2 3">
    <name type="scientific">Caligus rogercresseyi</name>
    <name type="common">Sea louse</name>
    <dbReference type="NCBI Taxonomy" id="217165"/>
    <lineage>
        <taxon>Eukaryota</taxon>
        <taxon>Metazoa</taxon>
        <taxon>Ecdysozoa</taxon>
        <taxon>Arthropoda</taxon>
        <taxon>Crustacea</taxon>
        <taxon>Multicrustacea</taxon>
        <taxon>Hexanauplia</taxon>
        <taxon>Copepoda</taxon>
        <taxon>Siphonostomatoida</taxon>
        <taxon>Caligidae</taxon>
        <taxon>Caligus</taxon>
    </lineage>
</organism>
<sequence length="96" mass="10025">KEMKVNWASSPGGATASDPLINTPGTGNKQDTSAHHHIFVGDLSPDITSESLRNASSPLGTSQTAKSSKTCSHTSPRATDSYLSSQRETPATPSNK</sequence>
<reference evidence="3" key="1">
    <citation type="submission" date="2021-01" db="EMBL/GenBank/DDBJ databases">
        <title>Caligus Genome Assembly.</title>
        <authorList>
            <person name="Gallardo-Escarate C."/>
        </authorList>
    </citation>
    <scope>NUCLEOTIDE SEQUENCE [LARGE SCALE GENOMIC DNA]</scope>
</reference>
<dbReference type="EMBL" id="CP045894">
    <property type="protein sequence ID" value="QQP55471.1"/>
    <property type="molecule type" value="Genomic_DNA"/>
</dbReference>